<keyword evidence="4 7" id="KW-0812">Transmembrane</keyword>
<comment type="similarity">
    <text evidence="7">Belongs to the binding-protein-dependent transport system permease family.</text>
</comment>
<evidence type="ECO:0000256" key="3">
    <source>
        <dbReference type="ARBA" id="ARBA00022475"/>
    </source>
</evidence>
<evidence type="ECO:0000256" key="6">
    <source>
        <dbReference type="ARBA" id="ARBA00023136"/>
    </source>
</evidence>
<evidence type="ECO:0000256" key="5">
    <source>
        <dbReference type="ARBA" id="ARBA00022989"/>
    </source>
</evidence>
<proteinExistence type="inferred from homology"/>
<keyword evidence="10" id="KW-1185">Reference proteome</keyword>
<name>A0A7C9TRM3_9MICO</name>
<dbReference type="PROSITE" id="PS50928">
    <property type="entry name" value="ABC_TM1"/>
    <property type="match status" value="1"/>
</dbReference>
<dbReference type="RefSeq" id="WP_163474342.1">
    <property type="nucleotide sequence ID" value="NZ_JAAGWZ010000004.1"/>
</dbReference>
<evidence type="ECO:0000256" key="7">
    <source>
        <dbReference type="RuleBase" id="RU363032"/>
    </source>
</evidence>
<dbReference type="CDD" id="cd06261">
    <property type="entry name" value="TM_PBP2"/>
    <property type="match status" value="1"/>
</dbReference>
<dbReference type="PANTHER" id="PTHR43744">
    <property type="entry name" value="ABC TRANSPORTER PERMEASE PROTEIN MG189-RELATED-RELATED"/>
    <property type="match status" value="1"/>
</dbReference>
<dbReference type="PANTHER" id="PTHR43744:SF3">
    <property type="entry name" value="LACTOSE TRANSPORT SYSTEM PERMEASE PROTEIN LACG"/>
    <property type="match status" value="1"/>
</dbReference>
<protein>
    <submittedName>
        <fullName evidence="9">Carbohydrate ABC transporter permease</fullName>
    </submittedName>
</protein>
<feature type="domain" description="ABC transmembrane type-1" evidence="8">
    <location>
        <begin position="82"/>
        <end position="271"/>
    </location>
</feature>
<evidence type="ECO:0000256" key="4">
    <source>
        <dbReference type="ARBA" id="ARBA00022692"/>
    </source>
</evidence>
<dbReference type="AlphaFoldDB" id="A0A7C9TRM3"/>
<feature type="transmembrane region" description="Helical" evidence="7">
    <location>
        <begin position="81"/>
        <end position="105"/>
    </location>
</feature>
<dbReference type="Gene3D" id="1.10.3720.10">
    <property type="entry name" value="MetI-like"/>
    <property type="match status" value="1"/>
</dbReference>
<sequence>MTVIARSSRRARARRARVGTWVLLILIGIVFAAPLLFLIVGAFKPGTLVLTEASSWRAFWPSHASLNNFATAITRSQLFTLLLNTIIVTGTIVLSGLVINSLIGYALARFRFRGRRFLLLLIVALAVVPFQAIAIPTLLEMSQWGLRNTYPGLILPMIANAFYIYLFYSFFLAMPVELEEAARVDGAGPLRVFRSIAVPLAGPAFATVAILSFMSSWGELLWPSLMTDDITVRTIQLGISVIRSSPPINQGVVLASVLLAALPVMVVFIVLQRRFIESAARSGIK</sequence>
<reference evidence="9 10" key="1">
    <citation type="journal article" date="2014" name="Int. J. Syst. Evol. Microbiol.">
        <title>Description of Galbitalea soli gen. nov., sp. nov., and Frondihabitans sucicola sp. nov.</title>
        <authorList>
            <person name="Kim S.J."/>
            <person name="Lim J.M."/>
            <person name="Ahn J.H."/>
            <person name="Weon H.Y."/>
            <person name="Hamada M."/>
            <person name="Suzuki K."/>
            <person name="Ahn T.Y."/>
            <person name="Kwon S.W."/>
        </authorList>
    </citation>
    <scope>NUCLEOTIDE SEQUENCE [LARGE SCALE GENOMIC DNA]</scope>
    <source>
        <strain evidence="9 10">NBRC 108727</strain>
    </source>
</reference>
<keyword evidence="2 7" id="KW-0813">Transport</keyword>
<accession>A0A7C9TRM3</accession>
<dbReference type="InterPro" id="IPR000515">
    <property type="entry name" value="MetI-like"/>
</dbReference>
<feature type="transmembrane region" description="Helical" evidence="7">
    <location>
        <begin position="117"/>
        <end position="138"/>
    </location>
</feature>
<dbReference type="EMBL" id="JAAGWZ010000004">
    <property type="protein sequence ID" value="NEM92297.1"/>
    <property type="molecule type" value="Genomic_DNA"/>
</dbReference>
<gene>
    <name evidence="9" type="ORF">G3T37_13145</name>
</gene>
<dbReference type="InterPro" id="IPR035906">
    <property type="entry name" value="MetI-like_sf"/>
</dbReference>
<dbReference type="SUPFAM" id="SSF161098">
    <property type="entry name" value="MetI-like"/>
    <property type="match status" value="1"/>
</dbReference>
<feature type="transmembrane region" description="Helical" evidence="7">
    <location>
        <begin position="192"/>
        <end position="214"/>
    </location>
</feature>
<dbReference type="GO" id="GO:0005886">
    <property type="term" value="C:plasma membrane"/>
    <property type="evidence" value="ECO:0007669"/>
    <property type="project" value="UniProtKB-SubCell"/>
</dbReference>
<evidence type="ECO:0000313" key="10">
    <source>
        <dbReference type="Proteomes" id="UP000479756"/>
    </source>
</evidence>
<organism evidence="9 10">
    <name type="scientific">Galbitalea soli</name>
    <dbReference type="NCBI Taxonomy" id="1268042"/>
    <lineage>
        <taxon>Bacteria</taxon>
        <taxon>Bacillati</taxon>
        <taxon>Actinomycetota</taxon>
        <taxon>Actinomycetes</taxon>
        <taxon>Micrococcales</taxon>
        <taxon>Microbacteriaceae</taxon>
        <taxon>Galbitalea</taxon>
    </lineage>
</organism>
<keyword evidence="6 7" id="KW-0472">Membrane</keyword>
<evidence type="ECO:0000259" key="8">
    <source>
        <dbReference type="PROSITE" id="PS50928"/>
    </source>
</evidence>
<evidence type="ECO:0000256" key="2">
    <source>
        <dbReference type="ARBA" id="ARBA00022448"/>
    </source>
</evidence>
<feature type="transmembrane region" description="Helical" evidence="7">
    <location>
        <begin position="150"/>
        <end position="171"/>
    </location>
</feature>
<dbReference type="Pfam" id="PF00528">
    <property type="entry name" value="BPD_transp_1"/>
    <property type="match status" value="1"/>
</dbReference>
<comment type="caution">
    <text evidence="9">The sequence shown here is derived from an EMBL/GenBank/DDBJ whole genome shotgun (WGS) entry which is preliminary data.</text>
</comment>
<keyword evidence="5 7" id="KW-1133">Transmembrane helix</keyword>
<dbReference type="Proteomes" id="UP000479756">
    <property type="component" value="Unassembled WGS sequence"/>
</dbReference>
<feature type="transmembrane region" description="Helical" evidence="7">
    <location>
        <begin position="21"/>
        <end position="43"/>
    </location>
</feature>
<comment type="subcellular location">
    <subcellularLocation>
        <location evidence="1 7">Cell membrane</location>
        <topology evidence="1 7">Multi-pass membrane protein</topology>
    </subcellularLocation>
</comment>
<feature type="transmembrane region" description="Helical" evidence="7">
    <location>
        <begin position="252"/>
        <end position="271"/>
    </location>
</feature>
<dbReference type="GO" id="GO:0055085">
    <property type="term" value="P:transmembrane transport"/>
    <property type="evidence" value="ECO:0007669"/>
    <property type="project" value="InterPro"/>
</dbReference>
<evidence type="ECO:0000313" key="9">
    <source>
        <dbReference type="EMBL" id="NEM92297.1"/>
    </source>
</evidence>
<keyword evidence="3" id="KW-1003">Cell membrane</keyword>
<evidence type="ECO:0000256" key="1">
    <source>
        <dbReference type="ARBA" id="ARBA00004651"/>
    </source>
</evidence>